<comment type="caution">
    <text evidence="2">The sequence shown here is derived from an EMBL/GenBank/DDBJ whole genome shotgun (WGS) entry which is preliminary data.</text>
</comment>
<feature type="region of interest" description="Disordered" evidence="1">
    <location>
        <begin position="1"/>
        <end position="25"/>
    </location>
</feature>
<name>A0ABT0ZH54_9ACTN</name>
<evidence type="ECO:0000256" key="1">
    <source>
        <dbReference type="SAM" id="MobiDB-lite"/>
    </source>
</evidence>
<evidence type="ECO:0000313" key="3">
    <source>
        <dbReference type="Proteomes" id="UP001523219"/>
    </source>
</evidence>
<dbReference type="Proteomes" id="UP001523219">
    <property type="component" value="Unassembled WGS sequence"/>
</dbReference>
<feature type="compositionally biased region" description="Gly residues" evidence="1">
    <location>
        <begin position="1"/>
        <end position="11"/>
    </location>
</feature>
<keyword evidence="3" id="KW-1185">Reference proteome</keyword>
<gene>
    <name evidence="2" type="ORF">NGF19_19230</name>
</gene>
<accession>A0ABT0ZH54</accession>
<dbReference type="RefSeq" id="WP_252426224.1">
    <property type="nucleotide sequence ID" value="NZ_JAMWMR010000017.1"/>
</dbReference>
<evidence type="ECO:0000313" key="2">
    <source>
        <dbReference type="EMBL" id="MCN9242903.1"/>
    </source>
</evidence>
<dbReference type="EMBL" id="JAMWMR010000017">
    <property type="protein sequence ID" value="MCN9242903.1"/>
    <property type="molecule type" value="Genomic_DNA"/>
</dbReference>
<sequence length="396" mass="43821">MTSATGTGGSTAGPAPARDQARLPRGAARRRVLLAPITVTPSKPLTPSHLKGLLWTDVMYRATARLAEVTYRYSPTTYHPTEQTLGFWEYLDRTAGETDYSGLTEEAIGELYVGYRAAGQRAGLAALRPYAEAVELHGWVHPASARVLELWTAHYARLGMHDPGLLAHQPPGLRLEEAIDRLGAVGMCLDQRAYGGPVFLDATRYGLPLRQIVDARGRPNYLACALRELIPLAPRFDETVLLYDRELEPDYLLLERTLSEFGATIRRVTLGRVPIDGQIRSARHGDWHDHTTGALLSRAAAEYDEPVLRLGMRLYFIAGLGQGQQQSFRHEALRQSLARAARLLSGTRTTDPAPLPEVLSRHRGDHLYVNPYRLTSGLLARHRPAPSDDLLSAVYL</sequence>
<reference evidence="2 3" key="1">
    <citation type="submission" date="2022-05" db="EMBL/GenBank/DDBJ databases">
        <title>Streptomyces sp. nov. RY43-2 isolated from soil of a peat swamp forest.</title>
        <authorList>
            <person name="Kanchanasin P."/>
            <person name="Tanasupawat S."/>
            <person name="Phongsopitanun W."/>
        </authorList>
    </citation>
    <scope>NUCLEOTIDE SEQUENCE [LARGE SCALE GENOMIC DNA]</scope>
    <source>
        <strain evidence="2 3">RY43-2</strain>
    </source>
</reference>
<proteinExistence type="predicted"/>
<organism evidence="2 3">
    <name type="scientific">Streptomyces macrolidinus</name>
    <dbReference type="NCBI Taxonomy" id="2952607"/>
    <lineage>
        <taxon>Bacteria</taxon>
        <taxon>Bacillati</taxon>
        <taxon>Actinomycetota</taxon>
        <taxon>Actinomycetes</taxon>
        <taxon>Kitasatosporales</taxon>
        <taxon>Streptomycetaceae</taxon>
        <taxon>Streptomyces</taxon>
    </lineage>
</organism>
<protein>
    <submittedName>
        <fullName evidence="2">Uncharacterized protein</fullName>
    </submittedName>
</protein>